<dbReference type="GO" id="GO:0016197">
    <property type="term" value="P:endosomal transport"/>
    <property type="evidence" value="ECO:0007669"/>
    <property type="project" value="TreeGrafter"/>
</dbReference>
<dbReference type="GO" id="GO:0005789">
    <property type="term" value="C:endoplasmic reticulum membrane"/>
    <property type="evidence" value="ECO:0007669"/>
    <property type="project" value="TreeGrafter"/>
</dbReference>
<dbReference type="GO" id="GO:0031902">
    <property type="term" value="C:late endosome membrane"/>
    <property type="evidence" value="ECO:0007669"/>
    <property type="project" value="TreeGrafter"/>
</dbReference>
<dbReference type="GO" id="GO:0005886">
    <property type="term" value="C:plasma membrane"/>
    <property type="evidence" value="ECO:0007669"/>
    <property type="project" value="TreeGrafter"/>
</dbReference>
<keyword evidence="2" id="KW-1185">Reference proteome</keyword>
<evidence type="ECO:0000313" key="1">
    <source>
        <dbReference type="EMBL" id="CAD7281769.1"/>
    </source>
</evidence>
<dbReference type="EMBL" id="OA885195">
    <property type="protein sequence ID" value="CAD7281769.1"/>
    <property type="molecule type" value="Genomic_DNA"/>
</dbReference>
<evidence type="ECO:0008006" key="3">
    <source>
        <dbReference type="Google" id="ProtNLM"/>
    </source>
</evidence>
<protein>
    <recommendedName>
        <fullName evidence="3">Methyltransferase FkbM domain-containing protein</fullName>
    </recommendedName>
</protein>
<reference evidence="1" key="1">
    <citation type="submission" date="2020-11" db="EMBL/GenBank/DDBJ databases">
        <authorList>
            <person name="Tran Van P."/>
        </authorList>
    </citation>
    <scope>NUCLEOTIDE SEQUENCE</scope>
</reference>
<dbReference type="AlphaFoldDB" id="A0A7R9BUC8"/>
<accession>A0A7R9BUC8</accession>
<proteinExistence type="predicted"/>
<gene>
    <name evidence="1" type="ORF">NMOB1V02_LOCUS9405</name>
</gene>
<dbReference type="GO" id="GO:0005794">
    <property type="term" value="C:Golgi apparatus"/>
    <property type="evidence" value="ECO:0007669"/>
    <property type="project" value="TreeGrafter"/>
</dbReference>
<sequence>MPITDGGGDGFGSAKTGCHRSLPCHQMLSGAKLKTQSAVGSLRVLYVSYVMNVTPVLQDMDGILKATGLTTLDVLFLDVQGIELDILGTVPWKEVIYFIYLYFKTGGTYVEAGAHNGLSESNSLYLELALGWTGLLVEPNPERFQNLTKLKRRTRMVFAECNPPGPLRCEHLADPLMVFAECNPPGPLRCEHLADPLVQIMTKYGYTNITETRGTFVEAGAKDEGTGSNSLYLHGSGPGLDGFAGGSRSKFLQATCPDEQESKNCARLLKMMGNQTLLQAWLPLWEGGRQRKAEQEFSLILQSKDSCSSVGGRDGGREAEEG</sequence>
<dbReference type="OrthoDB" id="6368183at2759"/>
<dbReference type="Proteomes" id="UP000678499">
    <property type="component" value="Unassembled WGS sequence"/>
</dbReference>
<dbReference type="EMBL" id="CAJPEX010003158">
    <property type="protein sequence ID" value="CAG0921921.1"/>
    <property type="molecule type" value="Genomic_DNA"/>
</dbReference>
<organism evidence="1">
    <name type="scientific">Notodromas monacha</name>
    <dbReference type="NCBI Taxonomy" id="399045"/>
    <lineage>
        <taxon>Eukaryota</taxon>
        <taxon>Metazoa</taxon>
        <taxon>Ecdysozoa</taxon>
        <taxon>Arthropoda</taxon>
        <taxon>Crustacea</taxon>
        <taxon>Oligostraca</taxon>
        <taxon>Ostracoda</taxon>
        <taxon>Podocopa</taxon>
        <taxon>Podocopida</taxon>
        <taxon>Cypridocopina</taxon>
        <taxon>Cypridoidea</taxon>
        <taxon>Cyprididae</taxon>
        <taxon>Notodromas</taxon>
    </lineage>
</organism>
<name>A0A7R9BUC8_9CRUS</name>
<dbReference type="PANTHER" id="PTHR34009:SF2">
    <property type="entry name" value="PROTEIN STAR"/>
    <property type="match status" value="1"/>
</dbReference>
<evidence type="ECO:0000313" key="2">
    <source>
        <dbReference type="Proteomes" id="UP000678499"/>
    </source>
</evidence>
<dbReference type="InterPro" id="IPR053202">
    <property type="entry name" value="EGF_Rcpt_Signaling_Reg"/>
</dbReference>
<dbReference type="PANTHER" id="PTHR34009">
    <property type="entry name" value="PROTEIN STAR"/>
    <property type="match status" value="1"/>
</dbReference>
<dbReference type="GO" id="GO:0006888">
    <property type="term" value="P:endoplasmic reticulum to Golgi vesicle-mediated transport"/>
    <property type="evidence" value="ECO:0007669"/>
    <property type="project" value="TreeGrafter"/>
</dbReference>